<dbReference type="EMBL" id="MU006753">
    <property type="protein sequence ID" value="KAF2621587.1"/>
    <property type="molecule type" value="Genomic_DNA"/>
</dbReference>
<organism evidence="1 2">
    <name type="scientific">Macroventuria anomochaeta</name>
    <dbReference type="NCBI Taxonomy" id="301207"/>
    <lineage>
        <taxon>Eukaryota</taxon>
        <taxon>Fungi</taxon>
        <taxon>Dikarya</taxon>
        <taxon>Ascomycota</taxon>
        <taxon>Pezizomycotina</taxon>
        <taxon>Dothideomycetes</taxon>
        <taxon>Pleosporomycetidae</taxon>
        <taxon>Pleosporales</taxon>
        <taxon>Pleosporineae</taxon>
        <taxon>Didymellaceae</taxon>
        <taxon>Macroventuria</taxon>
    </lineage>
</organism>
<accession>A0ACB6RIS5</accession>
<name>A0ACB6RIS5_9PLEO</name>
<evidence type="ECO:0000313" key="1">
    <source>
        <dbReference type="EMBL" id="KAF2621587.1"/>
    </source>
</evidence>
<comment type="caution">
    <text evidence="1">The sequence shown here is derived from an EMBL/GenBank/DDBJ whole genome shotgun (WGS) entry which is preliminary data.</text>
</comment>
<evidence type="ECO:0000313" key="2">
    <source>
        <dbReference type="Proteomes" id="UP000799754"/>
    </source>
</evidence>
<proteinExistence type="predicted"/>
<keyword evidence="2" id="KW-1185">Reference proteome</keyword>
<reference evidence="1" key="1">
    <citation type="journal article" date="2020" name="Stud. Mycol.">
        <title>101 Dothideomycetes genomes: a test case for predicting lifestyles and emergence of pathogens.</title>
        <authorList>
            <person name="Haridas S."/>
            <person name="Albert R."/>
            <person name="Binder M."/>
            <person name="Bloem J."/>
            <person name="Labutti K."/>
            <person name="Salamov A."/>
            <person name="Andreopoulos B."/>
            <person name="Baker S."/>
            <person name="Barry K."/>
            <person name="Bills G."/>
            <person name="Bluhm B."/>
            <person name="Cannon C."/>
            <person name="Castanera R."/>
            <person name="Culley D."/>
            <person name="Daum C."/>
            <person name="Ezra D."/>
            <person name="Gonzalez J."/>
            <person name="Henrissat B."/>
            <person name="Kuo A."/>
            <person name="Liang C."/>
            <person name="Lipzen A."/>
            <person name="Lutzoni F."/>
            <person name="Magnuson J."/>
            <person name="Mondo S."/>
            <person name="Nolan M."/>
            <person name="Ohm R."/>
            <person name="Pangilinan J."/>
            <person name="Park H.-J."/>
            <person name="Ramirez L."/>
            <person name="Alfaro M."/>
            <person name="Sun H."/>
            <person name="Tritt A."/>
            <person name="Yoshinaga Y."/>
            <person name="Zwiers L.-H."/>
            <person name="Turgeon B."/>
            <person name="Goodwin S."/>
            <person name="Spatafora J."/>
            <person name="Crous P."/>
            <person name="Grigoriev I."/>
        </authorList>
    </citation>
    <scope>NUCLEOTIDE SEQUENCE</scope>
    <source>
        <strain evidence="1">CBS 525.71</strain>
    </source>
</reference>
<protein>
    <submittedName>
        <fullName evidence="1">Uncharacterized protein</fullName>
    </submittedName>
</protein>
<sequence length="173" mass="19589">MSQCQILRAHYTRQHVSATHGAPSSVAASPPGTTSPRRISPSALTSLPGPHLRVTPPWTIFSAKPDPEGKSLRSQQDTLASQQWKHIWVHWTCMPQDPRSKSEEAYLRNVCRHHTRLRVHIPLPAFRAKALEYDVAEFVLTCDESNFYKASDIQKFRRHIDEMVATSVQGVLK</sequence>
<gene>
    <name evidence="1" type="ORF">BU25DRAFT_234791</name>
</gene>
<dbReference type="Proteomes" id="UP000799754">
    <property type="component" value="Unassembled WGS sequence"/>
</dbReference>